<dbReference type="EMBL" id="KV417266">
    <property type="protein sequence ID" value="KZP01491.1"/>
    <property type="molecule type" value="Genomic_DNA"/>
</dbReference>
<feature type="region of interest" description="Disordered" evidence="5">
    <location>
        <begin position="313"/>
        <end position="332"/>
    </location>
</feature>
<evidence type="ECO:0000313" key="9">
    <source>
        <dbReference type="Proteomes" id="UP000076738"/>
    </source>
</evidence>
<protein>
    <recommendedName>
        <fullName evidence="7">Fatty acid hydroxylase domain-containing protein</fullName>
    </recommendedName>
</protein>
<keyword evidence="4 6" id="KW-0472">Membrane</keyword>
<feature type="transmembrane region" description="Helical" evidence="6">
    <location>
        <begin position="39"/>
        <end position="60"/>
    </location>
</feature>
<dbReference type="OrthoDB" id="408954at2759"/>
<keyword evidence="2 6" id="KW-0812">Transmembrane</keyword>
<evidence type="ECO:0000259" key="7">
    <source>
        <dbReference type="Pfam" id="PF04116"/>
    </source>
</evidence>
<dbReference type="InterPro" id="IPR006694">
    <property type="entry name" value="Fatty_acid_hydroxylase"/>
</dbReference>
<evidence type="ECO:0000256" key="5">
    <source>
        <dbReference type="SAM" id="MobiDB-lite"/>
    </source>
</evidence>
<evidence type="ECO:0000256" key="2">
    <source>
        <dbReference type="ARBA" id="ARBA00022692"/>
    </source>
</evidence>
<dbReference type="Pfam" id="PF04116">
    <property type="entry name" value="FA_hydroxylase"/>
    <property type="match status" value="1"/>
</dbReference>
<accession>A0A167S1J7</accession>
<evidence type="ECO:0000256" key="4">
    <source>
        <dbReference type="ARBA" id="ARBA00023136"/>
    </source>
</evidence>
<keyword evidence="3 6" id="KW-1133">Transmembrane helix</keyword>
<gene>
    <name evidence="8" type="ORF">CALVIDRAFT_532257</name>
</gene>
<name>A0A167S1J7_CALVF</name>
<dbReference type="GO" id="GO:0016020">
    <property type="term" value="C:membrane"/>
    <property type="evidence" value="ECO:0007669"/>
    <property type="project" value="UniProtKB-SubCell"/>
</dbReference>
<dbReference type="GO" id="GO:0005506">
    <property type="term" value="F:iron ion binding"/>
    <property type="evidence" value="ECO:0007669"/>
    <property type="project" value="InterPro"/>
</dbReference>
<keyword evidence="9" id="KW-1185">Reference proteome</keyword>
<dbReference type="GO" id="GO:0008610">
    <property type="term" value="P:lipid biosynthetic process"/>
    <property type="evidence" value="ECO:0007669"/>
    <property type="project" value="InterPro"/>
</dbReference>
<evidence type="ECO:0000256" key="6">
    <source>
        <dbReference type="SAM" id="Phobius"/>
    </source>
</evidence>
<dbReference type="AlphaFoldDB" id="A0A167S1J7"/>
<evidence type="ECO:0000256" key="1">
    <source>
        <dbReference type="ARBA" id="ARBA00004370"/>
    </source>
</evidence>
<reference evidence="8 9" key="1">
    <citation type="journal article" date="2016" name="Mol. Biol. Evol.">
        <title>Comparative Genomics of Early-Diverging Mushroom-Forming Fungi Provides Insights into the Origins of Lignocellulose Decay Capabilities.</title>
        <authorList>
            <person name="Nagy L.G."/>
            <person name="Riley R."/>
            <person name="Tritt A."/>
            <person name="Adam C."/>
            <person name="Daum C."/>
            <person name="Floudas D."/>
            <person name="Sun H."/>
            <person name="Yadav J.S."/>
            <person name="Pangilinan J."/>
            <person name="Larsson K.H."/>
            <person name="Matsuura K."/>
            <person name="Barry K."/>
            <person name="Labutti K."/>
            <person name="Kuo R."/>
            <person name="Ohm R.A."/>
            <person name="Bhattacharya S.S."/>
            <person name="Shirouzu T."/>
            <person name="Yoshinaga Y."/>
            <person name="Martin F.M."/>
            <person name="Grigoriev I.V."/>
            <person name="Hibbett D.S."/>
        </authorList>
    </citation>
    <scope>NUCLEOTIDE SEQUENCE [LARGE SCALE GENOMIC DNA]</scope>
    <source>
        <strain evidence="8 9">TUFC12733</strain>
    </source>
</reference>
<evidence type="ECO:0000313" key="8">
    <source>
        <dbReference type="EMBL" id="KZP01491.1"/>
    </source>
</evidence>
<sequence length="332" mass="38206">MSNSSIFEPFPPYNLVPDPVTFPFYYAAGPSVIPGLSDAYLALIAPILVYWGYSAIFNVFDTWPERFPWLDSYRIHESAETKSRNLVTKAQVIRAVLLQQAIQTALGLWWVKEERGSTNHAAAMRDLAPWVVSVSNIALGPRTSIAVLQQYGTRIVEFVYWWAIPTVQLLFATFFIDTWQYFWHRLFHVNKYLYRQFHSHHHRLYVPYAFGALYNHPLEGLILDTVGTAMAEAASFMTVRQACFLFMLATMKTVDDHCGYAIPWDPFQLLFGNNADYHDIHHQQAGIKRNFSQPFFTHWDAILNTRMTRKELESGKVRGANGAQASEKLKEL</sequence>
<feature type="domain" description="Fatty acid hydroxylase" evidence="7">
    <location>
        <begin position="170"/>
        <end position="305"/>
    </location>
</feature>
<dbReference type="PANTHER" id="PTHR11863">
    <property type="entry name" value="STEROL DESATURASE"/>
    <property type="match status" value="1"/>
</dbReference>
<dbReference type="Proteomes" id="UP000076738">
    <property type="component" value="Unassembled WGS sequence"/>
</dbReference>
<comment type="subcellular location">
    <subcellularLocation>
        <location evidence="1">Membrane</location>
    </subcellularLocation>
</comment>
<dbReference type="GO" id="GO:0016491">
    <property type="term" value="F:oxidoreductase activity"/>
    <property type="evidence" value="ECO:0007669"/>
    <property type="project" value="InterPro"/>
</dbReference>
<organism evidence="8 9">
    <name type="scientific">Calocera viscosa (strain TUFC12733)</name>
    <dbReference type="NCBI Taxonomy" id="1330018"/>
    <lineage>
        <taxon>Eukaryota</taxon>
        <taxon>Fungi</taxon>
        <taxon>Dikarya</taxon>
        <taxon>Basidiomycota</taxon>
        <taxon>Agaricomycotina</taxon>
        <taxon>Dacrymycetes</taxon>
        <taxon>Dacrymycetales</taxon>
        <taxon>Dacrymycetaceae</taxon>
        <taxon>Calocera</taxon>
    </lineage>
</organism>
<evidence type="ECO:0000256" key="3">
    <source>
        <dbReference type="ARBA" id="ARBA00022989"/>
    </source>
</evidence>
<dbReference type="STRING" id="1330018.A0A167S1J7"/>
<feature type="transmembrane region" description="Helical" evidence="6">
    <location>
        <begin position="158"/>
        <end position="176"/>
    </location>
</feature>
<dbReference type="InterPro" id="IPR050307">
    <property type="entry name" value="Sterol_Desaturase_Related"/>
</dbReference>
<proteinExistence type="predicted"/>